<feature type="domain" description="NmrA-like" evidence="2">
    <location>
        <begin position="2"/>
        <end position="188"/>
    </location>
</feature>
<reference evidence="3 4" key="1">
    <citation type="submission" date="2024-03" db="EMBL/GenBank/DDBJ databases">
        <title>WGS assembly of Saponaria officinalis var. Norfolk2.</title>
        <authorList>
            <person name="Jenkins J."/>
            <person name="Shu S."/>
            <person name="Grimwood J."/>
            <person name="Barry K."/>
            <person name="Goodstein D."/>
            <person name="Schmutz J."/>
            <person name="Leebens-Mack J."/>
            <person name="Osbourn A."/>
        </authorList>
    </citation>
    <scope>NUCLEOTIDE SEQUENCE [LARGE SCALE GENOMIC DNA]</scope>
    <source>
        <strain evidence="4">cv. Norfolk2</strain>
        <strain evidence="3">JIC</strain>
        <tissue evidence="3">Leaf</tissue>
    </source>
</reference>
<accession>A0AAW1INW3</accession>
<dbReference type="SUPFAM" id="SSF51735">
    <property type="entry name" value="NAD(P)-binding Rossmann-fold domains"/>
    <property type="match status" value="1"/>
</dbReference>
<dbReference type="Proteomes" id="UP001443914">
    <property type="component" value="Unassembled WGS sequence"/>
</dbReference>
<organism evidence="3 4">
    <name type="scientific">Saponaria officinalis</name>
    <name type="common">Common soapwort</name>
    <name type="synonym">Lychnis saponaria</name>
    <dbReference type="NCBI Taxonomy" id="3572"/>
    <lineage>
        <taxon>Eukaryota</taxon>
        <taxon>Viridiplantae</taxon>
        <taxon>Streptophyta</taxon>
        <taxon>Embryophyta</taxon>
        <taxon>Tracheophyta</taxon>
        <taxon>Spermatophyta</taxon>
        <taxon>Magnoliopsida</taxon>
        <taxon>eudicotyledons</taxon>
        <taxon>Gunneridae</taxon>
        <taxon>Pentapetalae</taxon>
        <taxon>Caryophyllales</taxon>
        <taxon>Caryophyllaceae</taxon>
        <taxon>Caryophylleae</taxon>
        <taxon>Saponaria</taxon>
    </lineage>
</organism>
<proteinExistence type="inferred from homology"/>
<evidence type="ECO:0000313" key="3">
    <source>
        <dbReference type="EMBL" id="KAK9691066.1"/>
    </source>
</evidence>
<comment type="similarity">
    <text evidence="1">Belongs to the NmrA-type oxidoreductase family. Isoflavone reductase subfamily.</text>
</comment>
<dbReference type="EMBL" id="JBDFQZ010000009">
    <property type="protein sequence ID" value="KAK9691063.1"/>
    <property type="molecule type" value="Genomic_DNA"/>
</dbReference>
<sequence>MDRHHAVEPAKSMYETKAQIRRAVEAAGIPYTYIICNFFAAYFLANLSQPDATSPPRDKVVIFGDVTAKVVFNKEEDIGTYSIRAVDDPRTLNKSLYISPPSNIYSMNELVDLWEKKIRKTLEKVYINEDQLLKDIQDTAQSRNLLLAILHSAYVKGGLTNFEIDPSFGVEASELYPDVNYTTVDEYLNQFV</sequence>
<dbReference type="EMBL" id="JBDFQZ010000009">
    <property type="protein sequence ID" value="KAK9691065.1"/>
    <property type="molecule type" value="Genomic_DNA"/>
</dbReference>
<evidence type="ECO:0000256" key="1">
    <source>
        <dbReference type="ARBA" id="ARBA00005725"/>
    </source>
</evidence>
<dbReference type="Gene3D" id="3.40.50.720">
    <property type="entry name" value="NAD(P)-binding Rossmann-like Domain"/>
    <property type="match status" value="1"/>
</dbReference>
<name>A0AAW1INW3_SAPOF</name>
<dbReference type="InterPro" id="IPR036291">
    <property type="entry name" value="NAD(P)-bd_dom_sf"/>
</dbReference>
<dbReference type="PANTHER" id="PTHR43349">
    <property type="entry name" value="PINORESINOL REDUCTASE-RELATED"/>
    <property type="match status" value="1"/>
</dbReference>
<dbReference type="EMBL" id="JBDFQZ010000009">
    <property type="protein sequence ID" value="KAK9691064.1"/>
    <property type="molecule type" value="Genomic_DNA"/>
</dbReference>
<comment type="caution">
    <text evidence="3">The sequence shown here is derived from an EMBL/GenBank/DDBJ whole genome shotgun (WGS) entry which is preliminary data.</text>
</comment>
<gene>
    <name evidence="3" type="ORF">RND81_09G173700</name>
</gene>
<evidence type="ECO:0000313" key="4">
    <source>
        <dbReference type="Proteomes" id="UP001443914"/>
    </source>
</evidence>
<dbReference type="EMBL" id="JBDFQZ010000009">
    <property type="protein sequence ID" value="KAK9691066.1"/>
    <property type="molecule type" value="Genomic_DNA"/>
</dbReference>
<evidence type="ECO:0000259" key="2">
    <source>
        <dbReference type="Pfam" id="PF05368"/>
    </source>
</evidence>
<protein>
    <recommendedName>
        <fullName evidence="2">NmrA-like domain-containing protein</fullName>
    </recommendedName>
</protein>
<dbReference type="InterPro" id="IPR008030">
    <property type="entry name" value="NmrA-like"/>
</dbReference>
<keyword evidence="4" id="KW-1185">Reference proteome</keyword>
<dbReference type="Gene3D" id="3.90.25.10">
    <property type="entry name" value="UDP-galactose 4-epimerase, domain 1"/>
    <property type="match status" value="1"/>
</dbReference>
<dbReference type="PANTHER" id="PTHR43349:SF35">
    <property type="entry name" value="PHENYLCOUMARAN BENZYLIC ETHER REDUCTASE 1"/>
    <property type="match status" value="1"/>
</dbReference>
<dbReference type="Pfam" id="PF05368">
    <property type="entry name" value="NmrA"/>
    <property type="match status" value="1"/>
</dbReference>
<dbReference type="AlphaFoldDB" id="A0AAW1INW3"/>
<dbReference type="InterPro" id="IPR050608">
    <property type="entry name" value="NmrA-type/Isoflavone_red_sf"/>
</dbReference>